<keyword evidence="13" id="KW-1185">Reference proteome</keyword>
<evidence type="ECO:0000256" key="8">
    <source>
        <dbReference type="ARBA" id="ARBA00023002"/>
    </source>
</evidence>
<evidence type="ECO:0000256" key="3">
    <source>
        <dbReference type="ARBA" id="ARBA00008135"/>
    </source>
</evidence>
<dbReference type="GO" id="GO:0005743">
    <property type="term" value="C:mitochondrial inner membrane"/>
    <property type="evidence" value="ECO:0007669"/>
    <property type="project" value="UniProtKB-SubCell"/>
</dbReference>
<comment type="subcellular location">
    <subcellularLocation>
        <location evidence="1">Mitochondrion inner membrane</location>
        <topology evidence="1">Single-pass membrane protein</topology>
    </subcellularLocation>
</comment>
<evidence type="ECO:0000313" key="12">
    <source>
        <dbReference type="EMBL" id="GMM33212.1"/>
    </source>
</evidence>
<dbReference type="FunFam" id="1.10.442.10:FF:000002">
    <property type="entry name" value="Cytochrome c oxidase subunit V"/>
    <property type="match status" value="1"/>
</dbReference>
<reference evidence="12 13" key="1">
    <citation type="journal article" date="2023" name="Elife">
        <title>Identification of key yeast species and microbe-microbe interactions impacting larval growth of Drosophila in the wild.</title>
        <authorList>
            <person name="Mure A."/>
            <person name="Sugiura Y."/>
            <person name="Maeda R."/>
            <person name="Honda K."/>
            <person name="Sakurai N."/>
            <person name="Takahashi Y."/>
            <person name="Watada M."/>
            <person name="Katoh T."/>
            <person name="Gotoh A."/>
            <person name="Gotoh Y."/>
            <person name="Taniguchi I."/>
            <person name="Nakamura K."/>
            <person name="Hayashi T."/>
            <person name="Katayama T."/>
            <person name="Uemura T."/>
            <person name="Hattori Y."/>
        </authorList>
    </citation>
    <scope>NUCLEOTIDE SEQUENCE [LARGE SCALE GENOMIC DNA]</scope>
    <source>
        <strain evidence="12 13">SC-9</strain>
    </source>
</reference>
<keyword evidence="8" id="KW-0560">Oxidoreductase</keyword>
<evidence type="ECO:0000256" key="9">
    <source>
        <dbReference type="ARBA" id="ARBA00023128"/>
    </source>
</evidence>
<evidence type="ECO:0000256" key="1">
    <source>
        <dbReference type="ARBA" id="ARBA00004434"/>
    </source>
</evidence>
<keyword evidence="5" id="KW-0999">Mitochondrion inner membrane</keyword>
<keyword evidence="4 11" id="KW-0812">Transmembrane</keyword>
<dbReference type="Gene3D" id="1.10.442.10">
    <property type="entry name" value="Cytochrome c oxidase subunit IV"/>
    <property type="match status" value="1"/>
</dbReference>
<dbReference type="CDD" id="cd00922">
    <property type="entry name" value="Cyt_c_Oxidase_IV"/>
    <property type="match status" value="1"/>
</dbReference>
<dbReference type="RefSeq" id="XP_064850212.1">
    <property type="nucleotide sequence ID" value="XM_064994140.1"/>
</dbReference>
<dbReference type="InterPro" id="IPR004203">
    <property type="entry name" value="Cyt_c_oxidase_su4_fam"/>
</dbReference>
<dbReference type="InterPro" id="IPR036639">
    <property type="entry name" value="Cyt_c_oxidase_su4_sf"/>
</dbReference>
<keyword evidence="7 11" id="KW-1133">Transmembrane helix</keyword>
<evidence type="ECO:0000256" key="7">
    <source>
        <dbReference type="ARBA" id="ARBA00022989"/>
    </source>
</evidence>
<keyword evidence="6" id="KW-0809">Transit peptide</keyword>
<protein>
    <submittedName>
        <fullName evidence="12">Cytochrome c oxidase subunit Va</fullName>
    </submittedName>
</protein>
<dbReference type="SUPFAM" id="SSF81406">
    <property type="entry name" value="Mitochondrial cytochrome c oxidase subunit IV"/>
    <property type="match status" value="1"/>
</dbReference>
<evidence type="ECO:0000313" key="13">
    <source>
        <dbReference type="Proteomes" id="UP001360560"/>
    </source>
</evidence>
<dbReference type="GeneID" id="90071191"/>
<gene>
    <name evidence="12" type="ORF">DASC09_005370</name>
</gene>
<comment type="similarity">
    <text evidence="3">Belongs to the cytochrome c oxidase IV family.</text>
</comment>
<name>A0AAV5QF24_9ASCO</name>
<sequence>MFARRIVQSVKAPSTISKRLASTRSLSNAVIADINTRWEDLPADDQQHIVQQLSDRQKLPWGELTPAEKKASWYISYGEWGPRRPVHSKGDAGKIFGGVVIGLGTALGIFLAVRAVSGPAPLTMNREWQEKSDEYLKSKNANPWGTYSQIQSN</sequence>
<comment type="caution">
    <text evidence="12">The sequence shown here is derived from an EMBL/GenBank/DDBJ whole genome shotgun (WGS) entry which is preliminary data.</text>
</comment>
<dbReference type="Proteomes" id="UP001360560">
    <property type="component" value="Unassembled WGS sequence"/>
</dbReference>
<keyword evidence="10 11" id="KW-0472">Membrane</keyword>
<dbReference type="PANTHER" id="PTHR10707:SF10">
    <property type="entry name" value="CYTOCHROME C OXIDASE SUBUNIT 4"/>
    <property type="match status" value="1"/>
</dbReference>
<evidence type="ECO:0000256" key="10">
    <source>
        <dbReference type="ARBA" id="ARBA00023136"/>
    </source>
</evidence>
<evidence type="ECO:0000256" key="5">
    <source>
        <dbReference type="ARBA" id="ARBA00022792"/>
    </source>
</evidence>
<dbReference type="AlphaFoldDB" id="A0AAV5QF24"/>
<dbReference type="EMBL" id="BTFZ01000001">
    <property type="protein sequence ID" value="GMM33212.1"/>
    <property type="molecule type" value="Genomic_DNA"/>
</dbReference>
<accession>A0AAV5QF24</accession>
<organism evidence="12 13">
    <name type="scientific">Saccharomycopsis crataegensis</name>
    <dbReference type="NCBI Taxonomy" id="43959"/>
    <lineage>
        <taxon>Eukaryota</taxon>
        <taxon>Fungi</taxon>
        <taxon>Dikarya</taxon>
        <taxon>Ascomycota</taxon>
        <taxon>Saccharomycotina</taxon>
        <taxon>Saccharomycetes</taxon>
        <taxon>Saccharomycopsidaceae</taxon>
        <taxon>Saccharomycopsis</taxon>
    </lineage>
</organism>
<evidence type="ECO:0000256" key="11">
    <source>
        <dbReference type="SAM" id="Phobius"/>
    </source>
</evidence>
<keyword evidence="9" id="KW-0496">Mitochondrion</keyword>
<comment type="pathway">
    <text evidence="2">Energy metabolism; oxidative phosphorylation.</text>
</comment>
<dbReference type="GO" id="GO:0045277">
    <property type="term" value="C:respiratory chain complex IV"/>
    <property type="evidence" value="ECO:0007669"/>
    <property type="project" value="InterPro"/>
</dbReference>
<feature type="transmembrane region" description="Helical" evidence="11">
    <location>
        <begin position="95"/>
        <end position="116"/>
    </location>
</feature>
<dbReference type="Pfam" id="PF02936">
    <property type="entry name" value="COX4"/>
    <property type="match status" value="1"/>
</dbReference>
<dbReference type="PANTHER" id="PTHR10707">
    <property type="entry name" value="CYTOCHROME C OXIDASE SUBUNIT IV"/>
    <property type="match status" value="1"/>
</dbReference>
<evidence type="ECO:0000256" key="4">
    <source>
        <dbReference type="ARBA" id="ARBA00022692"/>
    </source>
</evidence>
<proteinExistence type="inferred from homology"/>
<evidence type="ECO:0000256" key="2">
    <source>
        <dbReference type="ARBA" id="ARBA00004673"/>
    </source>
</evidence>
<evidence type="ECO:0000256" key="6">
    <source>
        <dbReference type="ARBA" id="ARBA00022946"/>
    </source>
</evidence>
<dbReference type="GO" id="GO:0006123">
    <property type="term" value="P:mitochondrial electron transport, cytochrome c to oxygen"/>
    <property type="evidence" value="ECO:0007669"/>
    <property type="project" value="InterPro"/>
</dbReference>
<dbReference type="GO" id="GO:0016491">
    <property type="term" value="F:oxidoreductase activity"/>
    <property type="evidence" value="ECO:0007669"/>
    <property type="project" value="UniProtKB-KW"/>
</dbReference>